<feature type="domain" description="Histidine kinase" evidence="11">
    <location>
        <begin position="332"/>
        <end position="559"/>
    </location>
</feature>
<dbReference type="PROSITE" id="PS50112">
    <property type="entry name" value="PAS"/>
    <property type="match status" value="1"/>
</dbReference>
<evidence type="ECO:0000256" key="7">
    <source>
        <dbReference type="ARBA" id="ARBA00022840"/>
    </source>
</evidence>
<gene>
    <name evidence="15" type="ORF">D3H34_27925</name>
</gene>
<dbReference type="NCBIfam" id="TIGR00229">
    <property type="entry name" value="sensory_box"/>
    <property type="match status" value="1"/>
</dbReference>
<dbReference type="SMART" id="SM00388">
    <property type="entry name" value="HisKA"/>
    <property type="match status" value="1"/>
</dbReference>
<dbReference type="AlphaFoldDB" id="A0A9X8GSV4"/>
<dbReference type="SMART" id="SM00065">
    <property type="entry name" value="GAF"/>
    <property type="match status" value="1"/>
</dbReference>
<protein>
    <recommendedName>
        <fullName evidence="2">histidine kinase</fullName>
        <ecNumber evidence="2">2.7.13.3</ecNumber>
    </recommendedName>
</protein>
<evidence type="ECO:0000256" key="1">
    <source>
        <dbReference type="ARBA" id="ARBA00000085"/>
    </source>
</evidence>
<dbReference type="Gene3D" id="3.30.565.10">
    <property type="entry name" value="Histidine kinase-like ATPase, C-terminal domain"/>
    <property type="match status" value="1"/>
</dbReference>
<dbReference type="SUPFAM" id="SSF47384">
    <property type="entry name" value="Homodimeric domain of signal transducing histidine kinase"/>
    <property type="match status" value="1"/>
</dbReference>
<dbReference type="InterPro" id="IPR011006">
    <property type="entry name" value="CheY-like_superfamily"/>
</dbReference>
<dbReference type="GO" id="GO:0000155">
    <property type="term" value="F:phosphorelay sensor kinase activity"/>
    <property type="evidence" value="ECO:0007669"/>
    <property type="project" value="InterPro"/>
</dbReference>
<accession>A0A9X8GSV4</accession>
<dbReference type="InterPro" id="IPR003018">
    <property type="entry name" value="GAF"/>
</dbReference>
<name>A0A9X8GSV4_9BURK</name>
<feature type="domain" description="PAS" evidence="13">
    <location>
        <begin position="24"/>
        <end position="93"/>
    </location>
</feature>
<evidence type="ECO:0000313" key="15">
    <source>
        <dbReference type="EMBL" id="RIX74213.1"/>
    </source>
</evidence>
<evidence type="ECO:0000259" key="13">
    <source>
        <dbReference type="PROSITE" id="PS50112"/>
    </source>
</evidence>
<keyword evidence="6" id="KW-0418">Kinase</keyword>
<evidence type="ECO:0000259" key="11">
    <source>
        <dbReference type="PROSITE" id="PS50109"/>
    </source>
</evidence>
<dbReference type="PANTHER" id="PTHR43065:SF46">
    <property type="entry name" value="C4-DICARBOXYLATE TRANSPORT SENSOR PROTEIN DCTB"/>
    <property type="match status" value="1"/>
</dbReference>
<dbReference type="Gene3D" id="1.10.287.130">
    <property type="match status" value="1"/>
</dbReference>
<dbReference type="SMART" id="SM00448">
    <property type="entry name" value="REC"/>
    <property type="match status" value="1"/>
</dbReference>
<reference evidence="15 16" key="1">
    <citation type="submission" date="2018-09" db="EMBL/GenBank/DDBJ databases">
        <title>Acidovorax cavernicola nov. sp. isolated from Gruta de las Maravillas (Aracena, Spain).</title>
        <authorList>
            <person name="Jurado V."/>
            <person name="Gutierrez-Patricio S."/>
            <person name="Gonzalez-Pimentel J.L."/>
            <person name="Miller A.Z."/>
            <person name="Laiz L."/>
            <person name="Saiz-Jimenez C."/>
        </authorList>
    </citation>
    <scope>NUCLEOTIDE SEQUENCE [LARGE SCALE GENOMIC DNA]</scope>
    <source>
        <strain evidence="15 16">1011MAR4D40.2</strain>
    </source>
</reference>
<dbReference type="Gene3D" id="3.30.450.40">
    <property type="match status" value="1"/>
</dbReference>
<dbReference type="SUPFAM" id="SSF55874">
    <property type="entry name" value="ATPase domain of HSP90 chaperone/DNA topoisomerase II/histidine kinase"/>
    <property type="match status" value="1"/>
</dbReference>
<dbReference type="InterPro" id="IPR035965">
    <property type="entry name" value="PAS-like_dom_sf"/>
</dbReference>
<comment type="caution">
    <text evidence="15">The sequence shown here is derived from an EMBL/GenBank/DDBJ whole genome shotgun (WGS) entry which is preliminary data.</text>
</comment>
<dbReference type="SUPFAM" id="SSF52172">
    <property type="entry name" value="CheY-like"/>
    <property type="match status" value="1"/>
</dbReference>
<dbReference type="Pfam" id="PF13185">
    <property type="entry name" value="GAF_2"/>
    <property type="match status" value="1"/>
</dbReference>
<dbReference type="Pfam" id="PF00512">
    <property type="entry name" value="HisKA"/>
    <property type="match status" value="1"/>
</dbReference>
<comment type="catalytic activity">
    <reaction evidence="1">
        <text>ATP + protein L-histidine = ADP + protein N-phospho-L-histidine.</text>
        <dbReference type="EC" id="2.7.13.3"/>
    </reaction>
</comment>
<dbReference type="InterPro" id="IPR036097">
    <property type="entry name" value="HisK_dim/P_sf"/>
</dbReference>
<dbReference type="InterPro" id="IPR000700">
    <property type="entry name" value="PAS-assoc_C"/>
</dbReference>
<dbReference type="PANTHER" id="PTHR43065">
    <property type="entry name" value="SENSOR HISTIDINE KINASE"/>
    <property type="match status" value="1"/>
</dbReference>
<feature type="modified residue" description="4-aspartylphosphate" evidence="9">
    <location>
        <position position="640"/>
    </location>
</feature>
<dbReference type="EMBL" id="QXMN01000054">
    <property type="protein sequence ID" value="RIX74213.1"/>
    <property type="molecule type" value="Genomic_DNA"/>
</dbReference>
<evidence type="ECO:0000256" key="9">
    <source>
        <dbReference type="PROSITE-ProRule" id="PRU00169"/>
    </source>
</evidence>
<evidence type="ECO:0000313" key="16">
    <source>
        <dbReference type="Proteomes" id="UP000265619"/>
    </source>
</evidence>
<dbReference type="Gene3D" id="3.30.450.20">
    <property type="entry name" value="PAS domain"/>
    <property type="match status" value="1"/>
</dbReference>
<evidence type="ECO:0000256" key="8">
    <source>
        <dbReference type="ARBA" id="ARBA00023012"/>
    </source>
</evidence>
<dbReference type="SUPFAM" id="SSF55781">
    <property type="entry name" value="GAF domain-like"/>
    <property type="match status" value="1"/>
</dbReference>
<organism evidence="15 16">
    <name type="scientific">Acidovorax cavernicola</name>
    <dbReference type="NCBI Taxonomy" id="1675792"/>
    <lineage>
        <taxon>Bacteria</taxon>
        <taxon>Pseudomonadati</taxon>
        <taxon>Pseudomonadota</taxon>
        <taxon>Betaproteobacteria</taxon>
        <taxon>Burkholderiales</taxon>
        <taxon>Comamonadaceae</taxon>
        <taxon>Acidovorax</taxon>
    </lineage>
</organism>
<dbReference type="CDD" id="cd00130">
    <property type="entry name" value="PAS"/>
    <property type="match status" value="1"/>
</dbReference>
<dbReference type="SMART" id="SM00091">
    <property type="entry name" value="PAS"/>
    <property type="match status" value="1"/>
</dbReference>
<evidence type="ECO:0000256" key="5">
    <source>
        <dbReference type="ARBA" id="ARBA00022741"/>
    </source>
</evidence>
<dbReference type="CDD" id="cd00082">
    <property type="entry name" value="HisKA"/>
    <property type="match status" value="1"/>
</dbReference>
<evidence type="ECO:0000259" key="12">
    <source>
        <dbReference type="PROSITE" id="PS50110"/>
    </source>
</evidence>
<evidence type="ECO:0000259" key="14">
    <source>
        <dbReference type="PROSITE" id="PS50113"/>
    </source>
</evidence>
<dbReference type="SUPFAM" id="SSF55785">
    <property type="entry name" value="PYP-like sensor domain (PAS domain)"/>
    <property type="match status" value="1"/>
</dbReference>
<dbReference type="InterPro" id="IPR000014">
    <property type="entry name" value="PAS"/>
</dbReference>
<evidence type="ECO:0000256" key="4">
    <source>
        <dbReference type="ARBA" id="ARBA00022679"/>
    </source>
</evidence>
<dbReference type="PRINTS" id="PR00344">
    <property type="entry name" value="BCTRLSENSOR"/>
</dbReference>
<dbReference type="GO" id="GO:0005524">
    <property type="term" value="F:ATP binding"/>
    <property type="evidence" value="ECO:0007669"/>
    <property type="project" value="UniProtKB-KW"/>
</dbReference>
<feature type="region of interest" description="Disordered" evidence="10">
    <location>
        <begin position="1"/>
        <end position="20"/>
    </location>
</feature>
<dbReference type="PROSITE" id="PS50113">
    <property type="entry name" value="PAC"/>
    <property type="match status" value="1"/>
</dbReference>
<dbReference type="Gene3D" id="3.40.50.2300">
    <property type="match status" value="1"/>
</dbReference>
<dbReference type="InterPro" id="IPR001789">
    <property type="entry name" value="Sig_transdc_resp-reg_receiver"/>
</dbReference>
<dbReference type="InterPro" id="IPR003661">
    <property type="entry name" value="HisK_dim/P_dom"/>
</dbReference>
<keyword evidence="5" id="KW-0547">Nucleotide-binding</keyword>
<evidence type="ECO:0000256" key="6">
    <source>
        <dbReference type="ARBA" id="ARBA00022777"/>
    </source>
</evidence>
<dbReference type="Pfam" id="PF13426">
    <property type="entry name" value="PAS_9"/>
    <property type="match status" value="1"/>
</dbReference>
<dbReference type="Pfam" id="PF02518">
    <property type="entry name" value="HATPase_c"/>
    <property type="match status" value="1"/>
</dbReference>
<dbReference type="InterPro" id="IPR004358">
    <property type="entry name" value="Sig_transdc_His_kin-like_C"/>
</dbReference>
<dbReference type="InterPro" id="IPR003594">
    <property type="entry name" value="HATPase_dom"/>
</dbReference>
<dbReference type="OrthoDB" id="9792270at2"/>
<dbReference type="EC" id="2.7.13.3" evidence="2"/>
<feature type="domain" description="Response regulatory" evidence="12">
    <location>
        <begin position="589"/>
        <end position="706"/>
    </location>
</feature>
<dbReference type="Proteomes" id="UP000265619">
    <property type="component" value="Unassembled WGS sequence"/>
</dbReference>
<dbReference type="InterPro" id="IPR005467">
    <property type="entry name" value="His_kinase_dom"/>
</dbReference>
<feature type="domain" description="PAC" evidence="14">
    <location>
        <begin position="101"/>
        <end position="151"/>
    </location>
</feature>
<evidence type="ECO:0000256" key="3">
    <source>
        <dbReference type="ARBA" id="ARBA00022553"/>
    </source>
</evidence>
<dbReference type="PROSITE" id="PS50109">
    <property type="entry name" value="HIS_KIN"/>
    <property type="match status" value="1"/>
</dbReference>
<dbReference type="PROSITE" id="PS50110">
    <property type="entry name" value="RESPONSE_REGULATORY"/>
    <property type="match status" value="1"/>
</dbReference>
<dbReference type="SMART" id="SM00387">
    <property type="entry name" value="HATPase_c"/>
    <property type="match status" value="1"/>
</dbReference>
<keyword evidence="16" id="KW-1185">Reference proteome</keyword>
<keyword evidence="4" id="KW-0808">Transferase</keyword>
<sequence>MADDVTPQQPPQPAIPGLPSGVEEGSVFRSLFAAYPDSLLVVDQSGRIVLANPSAAAMLGYAADELVGLSVEALVPDSIRPRHAAFREAYGRAPRPRPMGTDMELVAKRKDGSEVMVEIALSPLQNQGLPFVVAAIRDIGAYPRVKQALQRARYSEHLAQLGRLAVDTRDLQVVLAQVPEIVATALQVEVAMVWLLDGNQREFRLASGVGLVADENVGLRIANRPDTQPGYVLSQGRPVVVADYREERRFTVPPAYLEAGLVSALAVPLSDQGRVNGMLSVRSTAARRFGDEEIRFLESVSSLIATSLQRVQTEEALNHAQRLESVGQLTGGIAHDFNNLLTIIQGNLQVLEELPQLAADGYAQQLVAAAARASRRGAELTGKLLAFSRRQMLQPDAVDVRQMLHSLTDMLRRTLDQRIQIEIDAADPCPAVRADPGQLESALLNIAINARDAMPEGGRLHFRAEACDALPATVRQELSGADAGRRFVALSIADSGTGMTDAVLEHIFEPFFTTKEAGRGTGLGLSTVYGFVKQSRGAIAIDSKVDAGTTVTLYLPQIEDDTASASALADEDLADTEAEAEPTLPPGLRVMLVEDDAEVRQVVHTFLTTLGCEVATAANAEQALPAMAAEVTPFDLLLSDIALGAGMRGTRLAAEAVQRQPQLAVLLMSGFSAELLDADREAPPSWELLRKPYSRSELARAMARALLAARE</sequence>
<dbReference type="InterPro" id="IPR029016">
    <property type="entry name" value="GAF-like_dom_sf"/>
</dbReference>
<keyword evidence="3 9" id="KW-0597">Phosphoprotein</keyword>
<dbReference type="Pfam" id="PF00072">
    <property type="entry name" value="Response_reg"/>
    <property type="match status" value="1"/>
</dbReference>
<dbReference type="RefSeq" id="WP_119557812.1">
    <property type="nucleotide sequence ID" value="NZ_QXMN01000054.1"/>
</dbReference>
<dbReference type="InterPro" id="IPR036890">
    <property type="entry name" value="HATPase_C_sf"/>
</dbReference>
<evidence type="ECO:0000256" key="2">
    <source>
        <dbReference type="ARBA" id="ARBA00012438"/>
    </source>
</evidence>
<keyword evidence="7" id="KW-0067">ATP-binding</keyword>
<keyword evidence="8" id="KW-0902">Two-component regulatory system</keyword>
<evidence type="ECO:0000256" key="10">
    <source>
        <dbReference type="SAM" id="MobiDB-lite"/>
    </source>
</evidence>
<proteinExistence type="predicted"/>